<accession>A0AAD6TI45</accession>
<gene>
    <name evidence="1" type="ORF">C8F04DRAFT_1174445</name>
</gene>
<comment type="caution">
    <text evidence="1">The sequence shown here is derived from an EMBL/GenBank/DDBJ whole genome shotgun (WGS) entry which is preliminary data.</text>
</comment>
<evidence type="ECO:0000313" key="2">
    <source>
        <dbReference type="Proteomes" id="UP001218188"/>
    </source>
</evidence>
<evidence type="ECO:0000313" key="1">
    <source>
        <dbReference type="EMBL" id="KAJ7044658.1"/>
    </source>
</evidence>
<dbReference type="Proteomes" id="UP001218188">
    <property type="component" value="Unassembled WGS sequence"/>
</dbReference>
<dbReference type="Gene3D" id="2.40.50.140">
    <property type="entry name" value="Nucleic acid-binding proteins"/>
    <property type="match status" value="1"/>
</dbReference>
<name>A0AAD6TI45_9AGAR</name>
<sequence length="291" mass="32231">MQCNTVPSVPSADQSRTIDRVYCPKLASCWRGVSEKQLERRGTVHQIAGSSLPRGSGRKHQLMSATEVNQFFDCTIQIDLWRSAYPEGQCMHPGKHYRLQNVRMKEGKDKCLEANIRVNRLKSGDNMNVLDLEDVNLKLTEYMCPQTLVILDLKLLHKDIFLRAIYVSDYSLHPRVTSARGLAGYTLRIKLRGKQVGKISKSANITTSRVAFAAKDTQEIGSTLSGSNTLISPLGLKIKLTRGVEIIESYLGVVLFGDVSTSASPLIVASPAHPGTRTGFPILIFTTKTKQ</sequence>
<dbReference type="AlphaFoldDB" id="A0AAD6TI45"/>
<reference evidence="1" key="1">
    <citation type="submission" date="2023-03" db="EMBL/GenBank/DDBJ databases">
        <title>Massive genome expansion in bonnet fungi (Mycena s.s.) driven by repeated elements and novel gene families across ecological guilds.</title>
        <authorList>
            <consortium name="Lawrence Berkeley National Laboratory"/>
            <person name="Harder C.B."/>
            <person name="Miyauchi S."/>
            <person name="Viragh M."/>
            <person name="Kuo A."/>
            <person name="Thoen E."/>
            <person name="Andreopoulos B."/>
            <person name="Lu D."/>
            <person name="Skrede I."/>
            <person name="Drula E."/>
            <person name="Henrissat B."/>
            <person name="Morin E."/>
            <person name="Kohler A."/>
            <person name="Barry K."/>
            <person name="LaButti K."/>
            <person name="Morin E."/>
            <person name="Salamov A."/>
            <person name="Lipzen A."/>
            <person name="Mereny Z."/>
            <person name="Hegedus B."/>
            <person name="Baldrian P."/>
            <person name="Stursova M."/>
            <person name="Weitz H."/>
            <person name="Taylor A."/>
            <person name="Grigoriev I.V."/>
            <person name="Nagy L.G."/>
            <person name="Martin F."/>
            <person name="Kauserud H."/>
        </authorList>
    </citation>
    <scope>NUCLEOTIDE SEQUENCE</scope>
    <source>
        <strain evidence="1">CBHHK200</strain>
    </source>
</reference>
<organism evidence="1 2">
    <name type="scientific">Mycena alexandri</name>
    <dbReference type="NCBI Taxonomy" id="1745969"/>
    <lineage>
        <taxon>Eukaryota</taxon>
        <taxon>Fungi</taxon>
        <taxon>Dikarya</taxon>
        <taxon>Basidiomycota</taxon>
        <taxon>Agaricomycotina</taxon>
        <taxon>Agaricomycetes</taxon>
        <taxon>Agaricomycetidae</taxon>
        <taxon>Agaricales</taxon>
        <taxon>Marasmiineae</taxon>
        <taxon>Mycenaceae</taxon>
        <taxon>Mycena</taxon>
    </lineage>
</organism>
<dbReference type="InterPro" id="IPR012340">
    <property type="entry name" value="NA-bd_OB-fold"/>
</dbReference>
<keyword evidence="2" id="KW-1185">Reference proteome</keyword>
<protein>
    <submittedName>
        <fullName evidence="1">Uncharacterized protein</fullName>
    </submittedName>
</protein>
<proteinExistence type="predicted"/>
<dbReference type="EMBL" id="JARJCM010000006">
    <property type="protein sequence ID" value="KAJ7044658.1"/>
    <property type="molecule type" value="Genomic_DNA"/>
</dbReference>